<dbReference type="Gene3D" id="3.90.1530.10">
    <property type="entry name" value="Conserved hypothetical protein from pyrococcus furiosus pfu- 392566-001, ParB domain"/>
    <property type="match status" value="1"/>
</dbReference>
<protein>
    <submittedName>
        <fullName evidence="2">ParB N-terminal domain-containing protein</fullName>
    </submittedName>
</protein>
<dbReference type="RefSeq" id="WP_162663116.1">
    <property type="nucleotide sequence ID" value="NZ_CP048020.1"/>
</dbReference>
<gene>
    <name evidence="2" type="ORF">GWP43_04775</name>
</gene>
<sequence length="465" mass="53630">MIETITIKDLRPAAYNPRLIQDDNFEELKNSLQTLGIIIPILVNKKNMTIIAGHQRTKAAAAIGVDRVPCFMCDDIGIADEIFFNQMHNGTDRVFTKDNKYTGAEVRENEFLTINAQDFSIQTSKPFYVKEICNLMLRYGNIFSAVICNGIIYDGADYIKSCQLLGYKANIFFVPKEKQKDVEYFFSKSYGEYSYEKLEKRTFVQGLAQMYRNPNGKEYKNIVKENKSVLYENYVIPYIVKHPNASILDFGCGKGGYVKLLKERKYNIRGVEFYNHNVKSINVGLGHRQIDEFIAFIKDNGLFDIVVCDSVMNSVDSMDAEIAVLRVLNIVANGKIFISGRRVETILSKVNEKASTHTKRNFYFLDKDNFPGLYRQGQWFYQHFHTKETFQKSCEKAGLEMLLFEHKYSSGCWAAILKRKRKLTESEAKAAIDFEFDLPLPNGNSYQRNKEVWEVLKKYYASSNN</sequence>
<dbReference type="AlphaFoldDB" id="A0A6P1XZ67"/>
<organism evidence="2 3">
    <name type="scientific">Treponema vincentii</name>
    <dbReference type="NCBI Taxonomy" id="69710"/>
    <lineage>
        <taxon>Bacteria</taxon>
        <taxon>Pseudomonadati</taxon>
        <taxon>Spirochaetota</taxon>
        <taxon>Spirochaetia</taxon>
        <taxon>Spirochaetales</taxon>
        <taxon>Treponemataceae</taxon>
        <taxon>Treponema</taxon>
    </lineage>
</organism>
<evidence type="ECO:0000259" key="1">
    <source>
        <dbReference type="SMART" id="SM00470"/>
    </source>
</evidence>
<dbReference type="Pfam" id="PF02195">
    <property type="entry name" value="ParB_N"/>
    <property type="match status" value="1"/>
</dbReference>
<evidence type="ECO:0000313" key="3">
    <source>
        <dbReference type="Proteomes" id="UP000464374"/>
    </source>
</evidence>
<name>A0A6P1XZ67_9SPIR</name>
<dbReference type="KEGG" id="trz:GWP43_04775"/>
<dbReference type="Pfam" id="PF13489">
    <property type="entry name" value="Methyltransf_23"/>
    <property type="match status" value="1"/>
</dbReference>
<dbReference type="Gene3D" id="3.40.50.150">
    <property type="entry name" value="Vaccinia Virus protein VP39"/>
    <property type="match status" value="1"/>
</dbReference>
<evidence type="ECO:0000313" key="2">
    <source>
        <dbReference type="EMBL" id="QHX42876.1"/>
    </source>
</evidence>
<accession>A0A6P1XZ67</accession>
<dbReference type="InterPro" id="IPR029063">
    <property type="entry name" value="SAM-dependent_MTases_sf"/>
</dbReference>
<feature type="domain" description="ParB-like N-terminal" evidence="1">
    <location>
        <begin position="3"/>
        <end position="90"/>
    </location>
</feature>
<dbReference type="InterPro" id="IPR036086">
    <property type="entry name" value="ParB/Sulfiredoxin_sf"/>
</dbReference>
<dbReference type="SUPFAM" id="SSF53335">
    <property type="entry name" value="S-adenosyl-L-methionine-dependent methyltransferases"/>
    <property type="match status" value="1"/>
</dbReference>
<dbReference type="Proteomes" id="UP000464374">
    <property type="component" value="Chromosome"/>
</dbReference>
<dbReference type="SUPFAM" id="SSF110849">
    <property type="entry name" value="ParB/Sulfiredoxin"/>
    <property type="match status" value="1"/>
</dbReference>
<proteinExistence type="predicted"/>
<reference evidence="2 3" key="1">
    <citation type="submission" date="2020-01" db="EMBL/GenBank/DDBJ databases">
        <title>Complete genome sequence of a human oral phylogroup 1 Treponema sp. strain ATCC 700766, originally isolated from periodontitis dental plaque.</title>
        <authorList>
            <person name="Chan Y."/>
            <person name="Huo Y.-B."/>
            <person name="Yu X.-L."/>
            <person name="Zeng H."/>
            <person name="Leung W.-K."/>
            <person name="Watt R.M."/>
        </authorList>
    </citation>
    <scope>NUCLEOTIDE SEQUENCE [LARGE SCALE GENOMIC DNA]</scope>
    <source>
        <strain evidence="2 3">OMZ 804</strain>
    </source>
</reference>
<dbReference type="SMART" id="SM00470">
    <property type="entry name" value="ParB"/>
    <property type="match status" value="1"/>
</dbReference>
<dbReference type="EMBL" id="CP048020">
    <property type="protein sequence ID" value="QHX42876.1"/>
    <property type="molecule type" value="Genomic_DNA"/>
</dbReference>
<dbReference type="InterPro" id="IPR003115">
    <property type="entry name" value="ParB_N"/>
</dbReference>